<dbReference type="GO" id="GO:0016829">
    <property type="term" value="F:lyase activity"/>
    <property type="evidence" value="ECO:0007669"/>
    <property type="project" value="UniProtKB-KW"/>
</dbReference>
<name>A0A419W542_9BACT</name>
<dbReference type="Gene3D" id="1.20.59.10">
    <property type="entry name" value="Chorismate mutase"/>
    <property type="match status" value="1"/>
</dbReference>
<dbReference type="Proteomes" id="UP000283387">
    <property type="component" value="Unassembled WGS sequence"/>
</dbReference>
<dbReference type="GO" id="GO:0046417">
    <property type="term" value="P:chorismate metabolic process"/>
    <property type="evidence" value="ECO:0007669"/>
    <property type="project" value="InterPro"/>
</dbReference>
<accession>A0A419W542</accession>
<gene>
    <name evidence="4" type="ORF">BC643_0880</name>
</gene>
<dbReference type="InterPro" id="IPR002701">
    <property type="entry name" value="CM_II_prokaryot"/>
</dbReference>
<evidence type="ECO:0000259" key="3">
    <source>
        <dbReference type="PROSITE" id="PS51168"/>
    </source>
</evidence>
<dbReference type="EMBL" id="RAPN01000001">
    <property type="protein sequence ID" value="RKD90540.1"/>
    <property type="molecule type" value="Genomic_DNA"/>
</dbReference>
<dbReference type="GO" id="GO:0009697">
    <property type="term" value="P:salicylic acid biosynthetic process"/>
    <property type="evidence" value="ECO:0007669"/>
    <property type="project" value="TreeGrafter"/>
</dbReference>
<comment type="caution">
    <text evidence="4">The sequence shown here is derived from an EMBL/GenBank/DDBJ whole genome shotgun (WGS) entry which is preliminary data.</text>
</comment>
<dbReference type="RefSeq" id="WP_120271940.1">
    <property type="nucleotide sequence ID" value="NZ_RAPN01000001.1"/>
</dbReference>
<keyword evidence="4" id="KW-0456">Lyase</keyword>
<dbReference type="InterPro" id="IPR036979">
    <property type="entry name" value="CM_dom_sf"/>
</dbReference>
<organism evidence="4 5">
    <name type="scientific">Mangrovibacterium diazotrophicum</name>
    <dbReference type="NCBI Taxonomy" id="1261403"/>
    <lineage>
        <taxon>Bacteria</taxon>
        <taxon>Pseudomonadati</taxon>
        <taxon>Bacteroidota</taxon>
        <taxon>Bacteroidia</taxon>
        <taxon>Marinilabiliales</taxon>
        <taxon>Prolixibacteraceae</taxon>
        <taxon>Mangrovibacterium</taxon>
    </lineage>
</organism>
<reference evidence="4 5" key="1">
    <citation type="submission" date="2018-09" db="EMBL/GenBank/DDBJ databases">
        <title>Genomic Encyclopedia of Archaeal and Bacterial Type Strains, Phase II (KMG-II): from individual species to whole genera.</title>
        <authorList>
            <person name="Goeker M."/>
        </authorList>
    </citation>
    <scope>NUCLEOTIDE SEQUENCE [LARGE SCALE GENOMIC DNA]</scope>
    <source>
        <strain evidence="4 5">DSM 27148</strain>
    </source>
</reference>
<keyword evidence="5" id="KW-1185">Reference proteome</keyword>
<dbReference type="PROSITE" id="PS51168">
    <property type="entry name" value="CHORISMATE_MUT_2"/>
    <property type="match status" value="1"/>
</dbReference>
<dbReference type="AlphaFoldDB" id="A0A419W542"/>
<dbReference type="OrthoDB" id="514491at2"/>
<evidence type="ECO:0000313" key="4">
    <source>
        <dbReference type="EMBL" id="RKD90540.1"/>
    </source>
</evidence>
<keyword evidence="4" id="KW-0670">Pyruvate</keyword>
<feature type="domain" description="Chorismate mutase" evidence="3">
    <location>
        <begin position="4"/>
        <end position="94"/>
    </location>
</feature>
<dbReference type="EC" id="5.4.99.5" evidence="1"/>
<sequence length="100" mass="12238">MKDAKSCKTIEEVRQEIDRIDREVMELLARRQDYVCEIIRFKKDEESIVAQGRQDQLYQQRREWAEELRLSPEMIEEVYKTMVRHNIQKELELHKQTKNS</sequence>
<proteinExistence type="predicted"/>
<dbReference type="SMART" id="SM00830">
    <property type="entry name" value="CM_2"/>
    <property type="match status" value="1"/>
</dbReference>
<keyword evidence="2" id="KW-0413">Isomerase</keyword>
<dbReference type="PANTHER" id="PTHR38041:SF1">
    <property type="entry name" value="CHORISMATE MUTASE"/>
    <property type="match status" value="1"/>
</dbReference>
<evidence type="ECO:0000256" key="1">
    <source>
        <dbReference type="ARBA" id="ARBA00012404"/>
    </source>
</evidence>
<dbReference type="InterPro" id="IPR051331">
    <property type="entry name" value="Chorismate_mutase-related"/>
</dbReference>
<dbReference type="Pfam" id="PF01817">
    <property type="entry name" value="CM_2"/>
    <property type="match status" value="1"/>
</dbReference>
<dbReference type="GO" id="GO:0004106">
    <property type="term" value="F:chorismate mutase activity"/>
    <property type="evidence" value="ECO:0007669"/>
    <property type="project" value="UniProtKB-EC"/>
</dbReference>
<evidence type="ECO:0000256" key="2">
    <source>
        <dbReference type="ARBA" id="ARBA00023235"/>
    </source>
</evidence>
<dbReference type="InterPro" id="IPR036263">
    <property type="entry name" value="Chorismate_II_sf"/>
</dbReference>
<dbReference type="SUPFAM" id="SSF48600">
    <property type="entry name" value="Chorismate mutase II"/>
    <property type="match status" value="1"/>
</dbReference>
<evidence type="ECO:0000313" key="5">
    <source>
        <dbReference type="Proteomes" id="UP000283387"/>
    </source>
</evidence>
<protein>
    <recommendedName>
        <fullName evidence="1">chorismate mutase</fullName>
        <ecNumber evidence="1">5.4.99.5</ecNumber>
    </recommendedName>
</protein>
<dbReference type="PANTHER" id="PTHR38041">
    <property type="entry name" value="CHORISMATE MUTASE"/>
    <property type="match status" value="1"/>
</dbReference>